<comment type="function">
    <text evidence="7">This protein is a positive regulator for the phosphate regulon. Transcription of this operon is positively regulated by PhoB and PhoR when phosphate is limited.</text>
</comment>
<dbReference type="PANTHER" id="PTHR48111:SF4">
    <property type="entry name" value="DNA-BINDING DUAL TRANSCRIPTIONAL REGULATOR OMPR"/>
    <property type="match status" value="1"/>
</dbReference>
<feature type="domain" description="Response regulatory" evidence="10">
    <location>
        <begin position="4"/>
        <end position="118"/>
    </location>
</feature>
<dbReference type="Pfam" id="PF00072">
    <property type="entry name" value="Response_reg"/>
    <property type="match status" value="1"/>
</dbReference>
<evidence type="ECO:0000256" key="3">
    <source>
        <dbReference type="ARBA" id="ARBA00023012"/>
    </source>
</evidence>
<feature type="modified residue" description="4-aspartylphosphate" evidence="8">
    <location>
        <position position="53"/>
    </location>
</feature>
<protein>
    <recommendedName>
        <fullName evidence="1">Phosphate regulon transcriptional regulatory protein PhoB</fullName>
    </recommendedName>
</protein>
<evidence type="ECO:0000259" key="10">
    <source>
        <dbReference type="PROSITE" id="PS50110"/>
    </source>
</evidence>
<dbReference type="Gene3D" id="1.10.10.10">
    <property type="entry name" value="Winged helix-like DNA-binding domain superfamily/Winged helix DNA-binding domain"/>
    <property type="match status" value="1"/>
</dbReference>
<dbReference type="CDD" id="cd00383">
    <property type="entry name" value="trans_reg_C"/>
    <property type="match status" value="1"/>
</dbReference>
<dbReference type="EMBL" id="FOFB01000022">
    <property type="protein sequence ID" value="SER04541.1"/>
    <property type="molecule type" value="Genomic_DNA"/>
</dbReference>
<dbReference type="InParanoid" id="A0A1H9KZ79"/>
<accession>A0A1H9KZ79</accession>
<evidence type="ECO:0000256" key="9">
    <source>
        <dbReference type="PROSITE-ProRule" id="PRU01091"/>
    </source>
</evidence>
<dbReference type="InterPro" id="IPR001867">
    <property type="entry name" value="OmpR/PhoB-type_DNA-bd"/>
</dbReference>
<reference evidence="13" key="1">
    <citation type="submission" date="2016-10" db="EMBL/GenBank/DDBJ databases">
        <authorList>
            <person name="Varghese N."/>
            <person name="Submissions S."/>
        </authorList>
    </citation>
    <scope>NUCLEOTIDE SEQUENCE [LARGE SCALE GENOMIC DNA]</scope>
    <source>
        <strain evidence="13">DSM 24740</strain>
    </source>
</reference>
<evidence type="ECO:0000256" key="7">
    <source>
        <dbReference type="ARBA" id="ARBA00024735"/>
    </source>
</evidence>
<dbReference type="OrthoDB" id="9790442at2"/>
<evidence type="ECO:0000256" key="1">
    <source>
        <dbReference type="ARBA" id="ARBA00013332"/>
    </source>
</evidence>
<dbReference type="FunFam" id="1.10.10.10:FF:000018">
    <property type="entry name" value="DNA-binding response regulator ResD"/>
    <property type="match status" value="1"/>
</dbReference>
<keyword evidence="13" id="KW-1185">Reference proteome</keyword>
<keyword evidence="6" id="KW-0804">Transcription</keyword>
<dbReference type="SUPFAM" id="SSF52172">
    <property type="entry name" value="CheY-like"/>
    <property type="match status" value="1"/>
</dbReference>
<name>A0A1H9KZ79_9BACT</name>
<dbReference type="InterPro" id="IPR016032">
    <property type="entry name" value="Sig_transdc_resp-reg_C-effctor"/>
</dbReference>
<dbReference type="InterPro" id="IPR036388">
    <property type="entry name" value="WH-like_DNA-bd_sf"/>
</dbReference>
<evidence type="ECO:0000256" key="8">
    <source>
        <dbReference type="PROSITE-ProRule" id="PRU00169"/>
    </source>
</evidence>
<evidence type="ECO:0000256" key="2">
    <source>
        <dbReference type="ARBA" id="ARBA00022553"/>
    </source>
</evidence>
<proteinExistence type="predicted"/>
<keyword evidence="4" id="KW-0805">Transcription regulation</keyword>
<dbReference type="FunCoup" id="A0A1H9KZ79">
    <property type="interactions" value="295"/>
</dbReference>
<dbReference type="RefSeq" id="WP_090171233.1">
    <property type="nucleotide sequence ID" value="NZ_FOFB01000022.1"/>
</dbReference>
<dbReference type="Gene3D" id="6.10.250.690">
    <property type="match status" value="1"/>
</dbReference>
<dbReference type="InterPro" id="IPR039420">
    <property type="entry name" value="WalR-like"/>
</dbReference>
<feature type="DNA-binding region" description="OmpR/PhoB-type" evidence="9">
    <location>
        <begin position="134"/>
        <end position="233"/>
    </location>
</feature>
<dbReference type="FunFam" id="3.40.50.2300:FF:000001">
    <property type="entry name" value="DNA-binding response regulator PhoB"/>
    <property type="match status" value="1"/>
</dbReference>
<dbReference type="PROSITE" id="PS51755">
    <property type="entry name" value="OMPR_PHOB"/>
    <property type="match status" value="1"/>
</dbReference>
<dbReference type="PROSITE" id="PS50110">
    <property type="entry name" value="RESPONSE_REGULATORY"/>
    <property type="match status" value="1"/>
</dbReference>
<evidence type="ECO:0000256" key="6">
    <source>
        <dbReference type="ARBA" id="ARBA00023163"/>
    </source>
</evidence>
<evidence type="ECO:0000259" key="11">
    <source>
        <dbReference type="PROSITE" id="PS51755"/>
    </source>
</evidence>
<keyword evidence="3" id="KW-0902">Two-component regulatory system</keyword>
<keyword evidence="5 9" id="KW-0238">DNA-binding</keyword>
<dbReference type="STRING" id="478744.SAMN05444359_12259"/>
<dbReference type="Pfam" id="PF00486">
    <property type="entry name" value="Trans_reg_C"/>
    <property type="match status" value="1"/>
</dbReference>
<dbReference type="GO" id="GO:0005829">
    <property type="term" value="C:cytosol"/>
    <property type="evidence" value="ECO:0007669"/>
    <property type="project" value="TreeGrafter"/>
</dbReference>
<dbReference type="InterPro" id="IPR001789">
    <property type="entry name" value="Sig_transdc_resp-reg_receiver"/>
</dbReference>
<dbReference type="InterPro" id="IPR011006">
    <property type="entry name" value="CheY-like_superfamily"/>
</dbReference>
<dbReference type="GO" id="GO:0000976">
    <property type="term" value="F:transcription cis-regulatory region binding"/>
    <property type="evidence" value="ECO:0007669"/>
    <property type="project" value="TreeGrafter"/>
</dbReference>
<evidence type="ECO:0000256" key="5">
    <source>
        <dbReference type="ARBA" id="ARBA00023125"/>
    </source>
</evidence>
<evidence type="ECO:0000256" key="4">
    <source>
        <dbReference type="ARBA" id="ARBA00023015"/>
    </source>
</evidence>
<gene>
    <name evidence="12" type="ORF">SAMN05444359_12259</name>
</gene>
<dbReference type="GO" id="GO:0000156">
    <property type="term" value="F:phosphorelay response regulator activity"/>
    <property type="evidence" value="ECO:0007669"/>
    <property type="project" value="TreeGrafter"/>
</dbReference>
<dbReference type="AlphaFoldDB" id="A0A1H9KZ79"/>
<dbReference type="GO" id="GO:0006355">
    <property type="term" value="P:regulation of DNA-templated transcription"/>
    <property type="evidence" value="ECO:0007669"/>
    <property type="project" value="InterPro"/>
</dbReference>
<dbReference type="GO" id="GO:0032993">
    <property type="term" value="C:protein-DNA complex"/>
    <property type="evidence" value="ECO:0007669"/>
    <property type="project" value="TreeGrafter"/>
</dbReference>
<evidence type="ECO:0000313" key="12">
    <source>
        <dbReference type="EMBL" id="SER04541.1"/>
    </source>
</evidence>
<dbReference type="SMART" id="SM00448">
    <property type="entry name" value="REC"/>
    <property type="match status" value="1"/>
</dbReference>
<dbReference type="Proteomes" id="UP000199021">
    <property type="component" value="Unassembled WGS sequence"/>
</dbReference>
<keyword evidence="2 8" id="KW-0597">Phosphoprotein</keyword>
<organism evidence="12 13">
    <name type="scientific">Neolewinella agarilytica</name>
    <dbReference type="NCBI Taxonomy" id="478744"/>
    <lineage>
        <taxon>Bacteria</taxon>
        <taxon>Pseudomonadati</taxon>
        <taxon>Bacteroidota</taxon>
        <taxon>Saprospiria</taxon>
        <taxon>Saprospirales</taxon>
        <taxon>Lewinellaceae</taxon>
        <taxon>Neolewinella</taxon>
    </lineage>
</organism>
<dbReference type="Gene3D" id="3.40.50.2300">
    <property type="match status" value="1"/>
</dbReference>
<dbReference type="SMART" id="SM00862">
    <property type="entry name" value="Trans_reg_C"/>
    <property type="match status" value="1"/>
</dbReference>
<dbReference type="PANTHER" id="PTHR48111">
    <property type="entry name" value="REGULATOR OF RPOS"/>
    <property type="match status" value="1"/>
</dbReference>
<dbReference type="SUPFAM" id="SSF46894">
    <property type="entry name" value="C-terminal effector domain of the bipartite response regulators"/>
    <property type="match status" value="1"/>
</dbReference>
<evidence type="ECO:0000313" key="13">
    <source>
        <dbReference type="Proteomes" id="UP000199021"/>
    </source>
</evidence>
<sequence>MQRHALIVEDDPDIIELLRIHMTDLNCELTAVTDGPTGLQHAFDNVYDIIILDVMLPGMDGTEICRRIRGKEINTPILMLTAKSEEFDKVIGLEMGADDYLTKPFSVREFIARVKALFRRAERASKTTSQQEKTALYRYGDLMIDLDKRKVTTYGNRVDLSPKEFELLSLLAANPGKCYDRAKILNLVWGYDFDGYEHTVNSHINRLRTKIEPDVQRPIYILTNWGVGYRFNEDL</sequence>
<feature type="domain" description="OmpR/PhoB-type" evidence="11">
    <location>
        <begin position="134"/>
        <end position="233"/>
    </location>
</feature>